<proteinExistence type="predicted"/>
<feature type="transmembrane region" description="Helical" evidence="1">
    <location>
        <begin position="20"/>
        <end position="39"/>
    </location>
</feature>
<dbReference type="InterPro" id="IPR032092">
    <property type="entry name" value="PilW"/>
</dbReference>
<sequence length="318" mass="33287">MTSAVPRRPAAMHGLSLIELMIAMVLGLMLVGAAISIFLSNQRVFRTVEGMGWAQDGMQTTFELMARDLREAGGNPCDGTLPVANVINNASSNWWTNWNFPVVGYENGALSGSASGTDAIQVLTLDPHLANVTTAQSSTNITVDDASGLSAGNTVMICDNTQLALFVAGSVTGNVISHASSANCSNNSLNVLPAVCSGSAVAYSYGVNSVVSRLRGIRWYVASNAAGGRSLYRKIDNGAAEEMVEGVQDMQITYLTTGATAYQTASTIGAASPPDAAWGNVIAAKLVLTVRGGNKTGFGGQQLDRTVQYVINLRNRTL</sequence>
<dbReference type="RefSeq" id="WP_209031134.1">
    <property type="nucleotide sequence ID" value="NZ_CP115873.1"/>
</dbReference>
<protein>
    <submittedName>
        <fullName evidence="2">PilW family protein</fullName>
    </submittedName>
</protein>
<reference evidence="2 3" key="1">
    <citation type="submission" date="2023-01" db="EMBL/GenBank/DDBJ databases">
        <title>Xanthomonas hawaiianensis sp. nov. isolated from Araceae family in Hawaii.</title>
        <authorList>
            <person name="Chunag S.-C."/>
            <person name="Dobhal S."/>
            <person name="Alvarez A."/>
            <person name="Arif M."/>
        </authorList>
    </citation>
    <scope>NUCLEOTIDE SEQUENCE [LARGE SCALE GENOMIC DNA]</scope>
    <source>
        <strain evidence="2 3">A2111</strain>
    </source>
</reference>
<evidence type="ECO:0000313" key="2">
    <source>
        <dbReference type="EMBL" id="MDS9994745.1"/>
    </source>
</evidence>
<comment type="caution">
    <text evidence="2">The sequence shown here is derived from an EMBL/GenBank/DDBJ whole genome shotgun (WGS) entry which is preliminary data.</text>
</comment>
<evidence type="ECO:0000256" key="1">
    <source>
        <dbReference type="SAM" id="Phobius"/>
    </source>
</evidence>
<dbReference type="InterPro" id="IPR012902">
    <property type="entry name" value="N_methyl_site"/>
</dbReference>
<keyword evidence="1" id="KW-0812">Transmembrane</keyword>
<dbReference type="EMBL" id="JAQMHB010000001">
    <property type="protein sequence ID" value="MDS9994745.1"/>
    <property type="molecule type" value="Genomic_DNA"/>
</dbReference>
<keyword evidence="1" id="KW-1133">Transmembrane helix</keyword>
<evidence type="ECO:0000313" key="3">
    <source>
        <dbReference type="Proteomes" id="UP001260534"/>
    </source>
</evidence>
<accession>A0ABU2IA80</accession>
<dbReference type="Pfam" id="PF16074">
    <property type="entry name" value="PilW"/>
    <property type="match status" value="1"/>
</dbReference>
<gene>
    <name evidence="2" type="ORF">PNQ69_18415</name>
</gene>
<keyword evidence="3" id="KW-1185">Reference proteome</keyword>
<keyword evidence="1" id="KW-0472">Membrane</keyword>
<dbReference type="Proteomes" id="UP001260534">
    <property type="component" value="Unassembled WGS sequence"/>
</dbReference>
<dbReference type="PROSITE" id="PS00409">
    <property type="entry name" value="PROKAR_NTER_METHYL"/>
    <property type="match status" value="1"/>
</dbReference>
<organism evidence="2 3">
    <name type="scientific">Xanthomonas hawaiiensis</name>
    <dbReference type="NCBI Taxonomy" id="3003247"/>
    <lineage>
        <taxon>Bacteria</taxon>
        <taxon>Pseudomonadati</taxon>
        <taxon>Pseudomonadota</taxon>
        <taxon>Gammaproteobacteria</taxon>
        <taxon>Lysobacterales</taxon>
        <taxon>Lysobacteraceae</taxon>
        <taxon>Xanthomonas</taxon>
    </lineage>
</organism>
<name>A0ABU2IA80_9XANT</name>